<comment type="caution">
    <text evidence="1">The sequence shown here is derived from an EMBL/GenBank/DDBJ whole genome shotgun (WGS) entry which is preliminary data.</text>
</comment>
<evidence type="ECO:0000313" key="2">
    <source>
        <dbReference type="Proteomes" id="UP000477911"/>
    </source>
</evidence>
<dbReference type="AlphaFoldDB" id="A0A6L7GBY5"/>
<protein>
    <submittedName>
        <fullName evidence="1">DUF3237 family protein</fullName>
    </submittedName>
</protein>
<gene>
    <name evidence="1" type="ORF">GR170_20900</name>
</gene>
<reference evidence="1 2" key="1">
    <citation type="submission" date="2019-12" db="EMBL/GenBank/DDBJ databases">
        <authorList>
            <person name="Li M."/>
        </authorList>
    </citation>
    <scope>NUCLEOTIDE SEQUENCE [LARGE SCALE GENOMIC DNA]</scope>
    <source>
        <strain evidence="1 2">GBMRC 2024</strain>
    </source>
</reference>
<keyword evidence="2" id="KW-1185">Reference proteome</keyword>
<accession>A0A6L7GBY5</accession>
<evidence type="ECO:0000313" key="1">
    <source>
        <dbReference type="EMBL" id="MXN20303.1"/>
    </source>
</evidence>
<dbReference type="EMBL" id="WUMU01000026">
    <property type="protein sequence ID" value="MXN20303.1"/>
    <property type="molecule type" value="Genomic_DNA"/>
</dbReference>
<sequence length="160" mass="17106">MTDAMSLLDGVPPCPPSCTLAWEALIDVGDRQDLGAGPAGQRFIVPILGGEFRGGPGFEGLCGKVLAGGADRQTLRPDGVKELDALYEMQIEGSAEVLTLRNRVVIDEAAEGGRYAFSRIQVTAPAGRWDVLNRRLFLGTLQSARPARQAVIIRGWCVQG</sequence>
<proteinExistence type="predicted"/>
<dbReference type="RefSeq" id="WP_160896428.1">
    <property type="nucleotide sequence ID" value="NZ_WUMU01000026.1"/>
</dbReference>
<name>A0A6L7GBY5_9RHOB</name>
<organism evidence="1 2">
    <name type="scientific">Pseudooceanicola albus</name>
    <dbReference type="NCBI Taxonomy" id="2692189"/>
    <lineage>
        <taxon>Bacteria</taxon>
        <taxon>Pseudomonadati</taxon>
        <taxon>Pseudomonadota</taxon>
        <taxon>Alphaproteobacteria</taxon>
        <taxon>Rhodobacterales</taxon>
        <taxon>Paracoccaceae</taxon>
        <taxon>Pseudooceanicola</taxon>
    </lineage>
</organism>
<dbReference type="Proteomes" id="UP000477911">
    <property type="component" value="Unassembled WGS sequence"/>
</dbReference>
<dbReference type="Gene3D" id="2.40.160.20">
    <property type="match status" value="1"/>
</dbReference>
<dbReference type="Pfam" id="PF11578">
    <property type="entry name" value="DUF3237"/>
    <property type="match status" value="1"/>
</dbReference>